<reference evidence="5 6" key="1">
    <citation type="submission" date="2020-08" db="EMBL/GenBank/DDBJ databases">
        <title>Genomic Encyclopedia of Type Strains, Phase IV (KMG-IV): sequencing the most valuable type-strain genomes for metagenomic binning, comparative biology and taxonomic classification.</title>
        <authorList>
            <person name="Goeker M."/>
        </authorList>
    </citation>
    <scope>NUCLEOTIDE SEQUENCE [LARGE SCALE GENOMIC DNA]</scope>
    <source>
        <strain evidence="5 6">DSM 105137</strain>
    </source>
</reference>
<keyword evidence="1" id="KW-0805">Transcription regulation</keyword>
<dbReference type="Pfam" id="PF13407">
    <property type="entry name" value="Peripla_BP_4"/>
    <property type="match status" value="1"/>
</dbReference>
<dbReference type="EMBL" id="JACIFF010000005">
    <property type="protein sequence ID" value="MBB4079632.1"/>
    <property type="molecule type" value="Genomic_DNA"/>
</dbReference>
<keyword evidence="3" id="KW-0804">Transcription</keyword>
<dbReference type="Gene3D" id="1.10.260.40">
    <property type="entry name" value="lambda repressor-like DNA-binding domains"/>
    <property type="match status" value="1"/>
</dbReference>
<name>A0A840E7C1_9BACT</name>
<keyword evidence="2" id="KW-0238">DNA-binding</keyword>
<dbReference type="PROSITE" id="PS50932">
    <property type="entry name" value="HTH_LACI_2"/>
    <property type="match status" value="1"/>
</dbReference>
<organism evidence="5 6">
    <name type="scientific">Neolewinella aquimaris</name>
    <dbReference type="NCBI Taxonomy" id="1835722"/>
    <lineage>
        <taxon>Bacteria</taxon>
        <taxon>Pseudomonadati</taxon>
        <taxon>Bacteroidota</taxon>
        <taxon>Saprospiria</taxon>
        <taxon>Saprospirales</taxon>
        <taxon>Lewinellaceae</taxon>
        <taxon>Neolewinella</taxon>
    </lineage>
</organism>
<feature type="domain" description="HTH lacI-type" evidence="4">
    <location>
        <begin position="6"/>
        <end position="60"/>
    </location>
</feature>
<dbReference type="PROSITE" id="PS00356">
    <property type="entry name" value="HTH_LACI_1"/>
    <property type="match status" value="1"/>
</dbReference>
<dbReference type="SUPFAM" id="SSF53822">
    <property type="entry name" value="Periplasmic binding protein-like I"/>
    <property type="match status" value="1"/>
</dbReference>
<evidence type="ECO:0000313" key="6">
    <source>
        <dbReference type="Proteomes" id="UP000576209"/>
    </source>
</evidence>
<dbReference type="InterPro" id="IPR028082">
    <property type="entry name" value="Peripla_BP_I"/>
</dbReference>
<evidence type="ECO:0000313" key="5">
    <source>
        <dbReference type="EMBL" id="MBB4079632.1"/>
    </source>
</evidence>
<dbReference type="InterPro" id="IPR000843">
    <property type="entry name" value="HTH_LacI"/>
</dbReference>
<dbReference type="GO" id="GO:0003700">
    <property type="term" value="F:DNA-binding transcription factor activity"/>
    <property type="evidence" value="ECO:0007669"/>
    <property type="project" value="TreeGrafter"/>
</dbReference>
<dbReference type="SMART" id="SM00354">
    <property type="entry name" value="HTH_LACI"/>
    <property type="match status" value="1"/>
</dbReference>
<dbReference type="Proteomes" id="UP000576209">
    <property type="component" value="Unassembled WGS sequence"/>
</dbReference>
<dbReference type="InterPro" id="IPR010982">
    <property type="entry name" value="Lambda_DNA-bd_dom_sf"/>
</dbReference>
<accession>A0A840E7C1</accession>
<protein>
    <submittedName>
        <fullName evidence="5">LacI family transcriptional regulator</fullName>
    </submittedName>
</protein>
<gene>
    <name evidence="5" type="ORF">GGR28_002257</name>
</gene>
<dbReference type="GO" id="GO:0000976">
    <property type="term" value="F:transcription cis-regulatory region binding"/>
    <property type="evidence" value="ECO:0007669"/>
    <property type="project" value="TreeGrafter"/>
</dbReference>
<keyword evidence="6" id="KW-1185">Reference proteome</keyword>
<dbReference type="PANTHER" id="PTHR30146:SF144">
    <property type="entry name" value="LACI-FAMILY TRANSCRIPTION REGULATOR"/>
    <property type="match status" value="1"/>
</dbReference>
<evidence type="ECO:0000256" key="2">
    <source>
        <dbReference type="ARBA" id="ARBA00023125"/>
    </source>
</evidence>
<comment type="caution">
    <text evidence="5">The sequence shown here is derived from an EMBL/GenBank/DDBJ whole genome shotgun (WGS) entry which is preliminary data.</text>
</comment>
<dbReference type="RefSeq" id="WP_183495867.1">
    <property type="nucleotide sequence ID" value="NZ_JACIFF010000005.1"/>
</dbReference>
<sequence>MHSKKPTLNDIARKANVSIGTVDRAMNDRGRIAPDVKKKILTIADEIGYKKNIYASLLASKNKVKRLAYLLPARGMDGYWDLVLDGIQKAIDHNPIETFVLEPVYFDLHDPQDFIRAVRKLKRLKAEVLLTAPLFDREWPELMQQLAGLNIPYVLINTFPEKVDTNYLSYIGPDSYHSGKLAGRLMNYHCSPGDTVLMMPLEKAYVNARHMVEKRNGFHEFFRHHNPSVKVITSEFADFQDDQAVDLYLERTLAEHPGLTGIYVSASRTFVVARSLERIRQNPILIGYDVLPENVAHLRNESIHYLISQNPKLMGYLGMKACQEYSIYNTVKNKKILIPMDVIVAENYQENKGNFFLVNDELLSMTET</sequence>
<dbReference type="Pfam" id="PF00356">
    <property type="entry name" value="LacI"/>
    <property type="match status" value="1"/>
</dbReference>
<dbReference type="SUPFAM" id="SSF47413">
    <property type="entry name" value="lambda repressor-like DNA-binding domains"/>
    <property type="match status" value="1"/>
</dbReference>
<dbReference type="CDD" id="cd01392">
    <property type="entry name" value="HTH_LacI"/>
    <property type="match status" value="1"/>
</dbReference>
<dbReference type="InterPro" id="IPR025997">
    <property type="entry name" value="SBP_2_dom"/>
</dbReference>
<evidence type="ECO:0000259" key="4">
    <source>
        <dbReference type="PROSITE" id="PS50932"/>
    </source>
</evidence>
<evidence type="ECO:0000256" key="1">
    <source>
        <dbReference type="ARBA" id="ARBA00023015"/>
    </source>
</evidence>
<evidence type="ECO:0000256" key="3">
    <source>
        <dbReference type="ARBA" id="ARBA00023163"/>
    </source>
</evidence>
<dbReference type="PANTHER" id="PTHR30146">
    <property type="entry name" value="LACI-RELATED TRANSCRIPTIONAL REPRESSOR"/>
    <property type="match status" value="1"/>
</dbReference>
<dbReference type="AlphaFoldDB" id="A0A840E7C1"/>
<proteinExistence type="predicted"/>
<dbReference type="Gene3D" id="3.40.50.2300">
    <property type="match status" value="2"/>
</dbReference>